<comment type="caution">
    <text evidence="1">The sequence shown here is derived from an EMBL/GenBank/DDBJ whole genome shotgun (WGS) entry which is preliminary data.</text>
</comment>
<proteinExistence type="predicted"/>
<dbReference type="EMBL" id="JAIZAY010000010">
    <property type="protein sequence ID" value="KAJ8035216.1"/>
    <property type="molecule type" value="Genomic_DNA"/>
</dbReference>
<dbReference type="OrthoDB" id="5979489at2759"/>
<reference evidence="1" key="1">
    <citation type="submission" date="2021-10" db="EMBL/GenBank/DDBJ databases">
        <title>Tropical sea cucumber genome reveals ecological adaptation and Cuvierian tubules defense mechanism.</title>
        <authorList>
            <person name="Chen T."/>
        </authorList>
    </citation>
    <scope>NUCLEOTIDE SEQUENCE</scope>
    <source>
        <strain evidence="1">Nanhai2018</strain>
        <tissue evidence="1">Muscle</tissue>
    </source>
</reference>
<gene>
    <name evidence="1" type="ORF">HOLleu_22371</name>
</gene>
<dbReference type="Proteomes" id="UP001152320">
    <property type="component" value="Chromosome 10"/>
</dbReference>
<protein>
    <submittedName>
        <fullName evidence="1">Uncharacterized protein</fullName>
    </submittedName>
</protein>
<accession>A0A9Q1BYD9</accession>
<dbReference type="AlphaFoldDB" id="A0A9Q1BYD9"/>
<evidence type="ECO:0000313" key="2">
    <source>
        <dbReference type="Proteomes" id="UP001152320"/>
    </source>
</evidence>
<sequence>MQEDPSSFTCRALAKNTSILTKTQLYVLAKITKKEGSALKEDDAVGPLNLFLHSLFSHVDVALNGREISSETPTYPYRAMIQTLLNYSYPTKASAPFYKDTDC</sequence>
<organism evidence="1 2">
    <name type="scientific">Holothuria leucospilota</name>
    <name type="common">Black long sea cucumber</name>
    <name type="synonym">Mertensiothuria leucospilota</name>
    <dbReference type="NCBI Taxonomy" id="206669"/>
    <lineage>
        <taxon>Eukaryota</taxon>
        <taxon>Metazoa</taxon>
        <taxon>Echinodermata</taxon>
        <taxon>Eleutherozoa</taxon>
        <taxon>Echinozoa</taxon>
        <taxon>Holothuroidea</taxon>
        <taxon>Aspidochirotacea</taxon>
        <taxon>Aspidochirotida</taxon>
        <taxon>Holothuriidae</taxon>
        <taxon>Holothuria</taxon>
    </lineage>
</organism>
<keyword evidence="2" id="KW-1185">Reference proteome</keyword>
<evidence type="ECO:0000313" key="1">
    <source>
        <dbReference type="EMBL" id="KAJ8035216.1"/>
    </source>
</evidence>
<name>A0A9Q1BYD9_HOLLE</name>